<protein>
    <submittedName>
        <fullName evidence="1">Uncharacterized protein</fullName>
    </submittedName>
</protein>
<proteinExistence type="predicted"/>
<dbReference type="Proteomes" id="UP000315677">
    <property type="component" value="Unassembled WGS sequence"/>
</dbReference>
<evidence type="ECO:0000313" key="2">
    <source>
        <dbReference type="Proteomes" id="UP000315677"/>
    </source>
</evidence>
<sequence length="29" mass="3355">MTISPRHPPESIDVLKMGFDRVVIHADHR</sequence>
<reference evidence="1 2" key="1">
    <citation type="submission" date="2019-06" db="EMBL/GenBank/DDBJ databases">
        <title>Sequencing the genomes of 1000 actinobacteria strains.</title>
        <authorList>
            <person name="Klenk H.-P."/>
        </authorList>
    </citation>
    <scope>NUCLEOTIDE SEQUENCE [LARGE SCALE GENOMIC DNA]</scope>
    <source>
        <strain evidence="1 2">DSM 45301</strain>
    </source>
</reference>
<dbReference type="AlphaFoldDB" id="A0A543D0H0"/>
<accession>A0A543D0H0</accession>
<evidence type="ECO:0000313" key="1">
    <source>
        <dbReference type="EMBL" id="TQM02836.1"/>
    </source>
</evidence>
<comment type="caution">
    <text evidence="1">The sequence shown here is derived from an EMBL/GenBank/DDBJ whole genome shotgun (WGS) entry which is preliminary data.</text>
</comment>
<gene>
    <name evidence="1" type="ORF">FB558_7479</name>
</gene>
<name>A0A543D0H0_9PSEU</name>
<organism evidence="1 2">
    <name type="scientific">Pseudonocardia kunmingensis</name>
    <dbReference type="NCBI Taxonomy" id="630975"/>
    <lineage>
        <taxon>Bacteria</taxon>
        <taxon>Bacillati</taxon>
        <taxon>Actinomycetota</taxon>
        <taxon>Actinomycetes</taxon>
        <taxon>Pseudonocardiales</taxon>
        <taxon>Pseudonocardiaceae</taxon>
        <taxon>Pseudonocardia</taxon>
    </lineage>
</organism>
<keyword evidence="2" id="KW-1185">Reference proteome</keyword>
<dbReference type="EMBL" id="VFPA01000006">
    <property type="protein sequence ID" value="TQM02836.1"/>
    <property type="molecule type" value="Genomic_DNA"/>
</dbReference>